<evidence type="ECO:0000313" key="3">
    <source>
        <dbReference type="Proteomes" id="UP000297855"/>
    </source>
</evidence>
<dbReference type="RefSeq" id="WP_135811764.1">
    <property type="nucleotide sequence ID" value="NZ_RQEV01000001.1"/>
</dbReference>
<dbReference type="OrthoDB" id="27092at2"/>
<dbReference type="GO" id="GO:0016787">
    <property type="term" value="F:hydrolase activity"/>
    <property type="evidence" value="ECO:0007669"/>
    <property type="project" value="UniProtKB-KW"/>
</dbReference>
<organism evidence="2 3">
    <name type="scientific">Leptospira fluminis</name>
    <dbReference type="NCBI Taxonomy" id="2484979"/>
    <lineage>
        <taxon>Bacteria</taxon>
        <taxon>Pseudomonadati</taxon>
        <taxon>Spirochaetota</taxon>
        <taxon>Spirochaetia</taxon>
        <taxon>Leptospirales</taxon>
        <taxon>Leptospiraceae</taxon>
        <taxon>Leptospira</taxon>
    </lineage>
</organism>
<dbReference type="Gene3D" id="3.40.50.1820">
    <property type="entry name" value="alpha/beta hydrolase"/>
    <property type="match status" value="1"/>
</dbReference>
<dbReference type="PRINTS" id="PR00111">
    <property type="entry name" value="ABHYDROLASE"/>
</dbReference>
<gene>
    <name evidence="2" type="ORF">EHO61_00940</name>
</gene>
<evidence type="ECO:0000259" key="1">
    <source>
        <dbReference type="Pfam" id="PF00561"/>
    </source>
</evidence>
<proteinExistence type="predicted"/>
<name>A0A4R9GTR4_9LEPT</name>
<dbReference type="InterPro" id="IPR029058">
    <property type="entry name" value="AB_hydrolase_fold"/>
</dbReference>
<keyword evidence="2" id="KW-0378">Hydrolase</keyword>
<dbReference type="EMBL" id="RQEV01000001">
    <property type="protein sequence ID" value="TGK22378.1"/>
    <property type="molecule type" value="Genomic_DNA"/>
</dbReference>
<feature type="domain" description="AB hydrolase-1" evidence="1">
    <location>
        <begin position="53"/>
        <end position="279"/>
    </location>
</feature>
<evidence type="ECO:0000313" key="2">
    <source>
        <dbReference type="EMBL" id="TGK22378.1"/>
    </source>
</evidence>
<protein>
    <submittedName>
        <fullName evidence="2">Alpha/beta hydrolase</fullName>
    </submittedName>
</protein>
<comment type="caution">
    <text evidence="2">The sequence shown here is derived from an EMBL/GenBank/DDBJ whole genome shotgun (WGS) entry which is preliminary data.</text>
</comment>
<dbReference type="AlphaFoldDB" id="A0A4R9GTR4"/>
<dbReference type="PANTHER" id="PTHR43798">
    <property type="entry name" value="MONOACYLGLYCEROL LIPASE"/>
    <property type="match status" value="1"/>
</dbReference>
<sequence length="290" mass="33550">MDFIYRFFLRNYVRNKIRYMESELGFRKVYSDVGGHKLFYLKREGDSGGKKNLLLVHGLLDSSSGFRKLAPLLRKDYTILLPDIPGFGWSRMPPIRYLYQVDVFAALIYESIREMDLRDLVLGGHSMGSLIAMYIALLDAKREKRIKKLVLLAPGGIPHPKRDEMRELLFPKNSEEIERLFASLYHESPPSLGSFTKKILLSSWNDEPYRFLTRNTLDREAEIFLGKRISEIKLRSIIISGKEDPITYPSMVKKIHSYLKGSDLVWIPSAKHALHIEKAQEVASTINDWI</sequence>
<accession>A0A4R9GTR4</accession>
<dbReference type="SUPFAM" id="SSF53474">
    <property type="entry name" value="alpha/beta-Hydrolases"/>
    <property type="match status" value="1"/>
</dbReference>
<dbReference type="InterPro" id="IPR050266">
    <property type="entry name" value="AB_hydrolase_sf"/>
</dbReference>
<dbReference type="Pfam" id="PF00561">
    <property type="entry name" value="Abhydrolase_1"/>
    <property type="match status" value="1"/>
</dbReference>
<keyword evidence="3" id="KW-1185">Reference proteome</keyword>
<reference evidence="2" key="1">
    <citation type="journal article" date="2019" name="PLoS Negl. Trop. Dis.">
        <title>Revisiting the worldwide diversity of Leptospira species in the environment.</title>
        <authorList>
            <person name="Vincent A.T."/>
            <person name="Schiettekatte O."/>
            <person name="Bourhy P."/>
            <person name="Veyrier F.J."/>
            <person name="Picardeau M."/>
        </authorList>
    </citation>
    <scope>NUCLEOTIDE SEQUENCE [LARGE SCALE GENOMIC DNA]</scope>
    <source>
        <strain evidence="2">SCS5</strain>
    </source>
</reference>
<dbReference type="Proteomes" id="UP000297855">
    <property type="component" value="Unassembled WGS sequence"/>
</dbReference>
<dbReference type="InterPro" id="IPR000073">
    <property type="entry name" value="AB_hydrolase_1"/>
</dbReference>